<keyword evidence="2" id="KW-1185">Reference proteome</keyword>
<accession>A0A2H3DB80</accession>
<dbReference type="Proteomes" id="UP000217790">
    <property type="component" value="Unassembled WGS sequence"/>
</dbReference>
<dbReference type="EMBL" id="KZ293658">
    <property type="protein sequence ID" value="PBK92491.1"/>
    <property type="molecule type" value="Genomic_DNA"/>
</dbReference>
<dbReference type="STRING" id="47427.A0A2H3DB80"/>
<proteinExistence type="predicted"/>
<organism evidence="1 2">
    <name type="scientific">Armillaria gallica</name>
    <name type="common">Bulbous honey fungus</name>
    <name type="synonym">Armillaria bulbosa</name>
    <dbReference type="NCBI Taxonomy" id="47427"/>
    <lineage>
        <taxon>Eukaryota</taxon>
        <taxon>Fungi</taxon>
        <taxon>Dikarya</taxon>
        <taxon>Basidiomycota</taxon>
        <taxon>Agaricomycotina</taxon>
        <taxon>Agaricomycetes</taxon>
        <taxon>Agaricomycetidae</taxon>
        <taxon>Agaricales</taxon>
        <taxon>Marasmiineae</taxon>
        <taxon>Physalacriaceae</taxon>
        <taxon>Armillaria</taxon>
    </lineage>
</organism>
<evidence type="ECO:0000313" key="1">
    <source>
        <dbReference type="EMBL" id="PBK92491.1"/>
    </source>
</evidence>
<protein>
    <submittedName>
        <fullName evidence="1">Uncharacterized protein</fullName>
    </submittedName>
</protein>
<sequence>MSPLNVSEADESFTDQLKKKAAQAMTTIRYTNEDFEKGRCLPVIAALTDSTLASASAPDGDDCTFVNMPHEHYDRWHHVQVSFPGGWTQCFKNMDILTDDLKHISRFPRPIKETGDKVYHISSSPEKG</sequence>
<dbReference type="InParanoid" id="A0A2H3DB80"/>
<evidence type="ECO:0000313" key="2">
    <source>
        <dbReference type="Proteomes" id="UP000217790"/>
    </source>
</evidence>
<dbReference type="AlphaFoldDB" id="A0A2H3DB80"/>
<gene>
    <name evidence="1" type="ORF">ARMGADRAFT_1080561</name>
</gene>
<name>A0A2H3DB80_ARMGA</name>
<reference evidence="2" key="1">
    <citation type="journal article" date="2017" name="Nat. Ecol. Evol.">
        <title>Genome expansion and lineage-specific genetic innovations in the forest pathogenic fungi Armillaria.</title>
        <authorList>
            <person name="Sipos G."/>
            <person name="Prasanna A.N."/>
            <person name="Walter M.C."/>
            <person name="O'Connor E."/>
            <person name="Balint B."/>
            <person name="Krizsan K."/>
            <person name="Kiss B."/>
            <person name="Hess J."/>
            <person name="Varga T."/>
            <person name="Slot J."/>
            <person name="Riley R."/>
            <person name="Boka B."/>
            <person name="Rigling D."/>
            <person name="Barry K."/>
            <person name="Lee J."/>
            <person name="Mihaltcheva S."/>
            <person name="LaButti K."/>
            <person name="Lipzen A."/>
            <person name="Waldron R."/>
            <person name="Moloney N.M."/>
            <person name="Sperisen C."/>
            <person name="Kredics L."/>
            <person name="Vagvoelgyi C."/>
            <person name="Patrignani A."/>
            <person name="Fitzpatrick D."/>
            <person name="Nagy I."/>
            <person name="Doyle S."/>
            <person name="Anderson J.B."/>
            <person name="Grigoriev I.V."/>
            <person name="Gueldener U."/>
            <person name="Muensterkoetter M."/>
            <person name="Nagy L.G."/>
        </authorList>
    </citation>
    <scope>NUCLEOTIDE SEQUENCE [LARGE SCALE GENOMIC DNA]</scope>
    <source>
        <strain evidence="2">Ar21-2</strain>
    </source>
</reference>